<evidence type="ECO:0000313" key="2">
    <source>
        <dbReference type="Proteomes" id="UP000276215"/>
    </source>
</evidence>
<dbReference type="EMBL" id="ML120369">
    <property type="protein sequence ID" value="RPB02165.1"/>
    <property type="molecule type" value="Genomic_DNA"/>
</dbReference>
<organism evidence="1 2">
    <name type="scientific">Choiromyces venosus 120613-1</name>
    <dbReference type="NCBI Taxonomy" id="1336337"/>
    <lineage>
        <taxon>Eukaryota</taxon>
        <taxon>Fungi</taxon>
        <taxon>Dikarya</taxon>
        <taxon>Ascomycota</taxon>
        <taxon>Pezizomycotina</taxon>
        <taxon>Pezizomycetes</taxon>
        <taxon>Pezizales</taxon>
        <taxon>Tuberaceae</taxon>
        <taxon>Choiromyces</taxon>
    </lineage>
</organism>
<proteinExistence type="predicted"/>
<gene>
    <name evidence="1" type="ORF">L873DRAFT_1787889</name>
</gene>
<name>A0A3N4K898_9PEZI</name>
<evidence type="ECO:0000313" key="1">
    <source>
        <dbReference type="EMBL" id="RPB02165.1"/>
    </source>
</evidence>
<accession>A0A3N4K898</accession>
<dbReference type="AlphaFoldDB" id="A0A3N4K898"/>
<reference evidence="1 2" key="1">
    <citation type="journal article" date="2018" name="Nat. Ecol. Evol.">
        <title>Pezizomycetes genomes reveal the molecular basis of ectomycorrhizal truffle lifestyle.</title>
        <authorList>
            <person name="Murat C."/>
            <person name="Payen T."/>
            <person name="Noel B."/>
            <person name="Kuo A."/>
            <person name="Morin E."/>
            <person name="Chen J."/>
            <person name="Kohler A."/>
            <person name="Krizsan K."/>
            <person name="Balestrini R."/>
            <person name="Da Silva C."/>
            <person name="Montanini B."/>
            <person name="Hainaut M."/>
            <person name="Levati E."/>
            <person name="Barry K.W."/>
            <person name="Belfiori B."/>
            <person name="Cichocki N."/>
            <person name="Clum A."/>
            <person name="Dockter R.B."/>
            <person name="Fauchery L."/>
            <person name="Guy J."/>
            <person name="Iotti M."/>
            <person name="Le Tacon F."/>
            <person name="Lindquist E.A."/>
            <person name="Lipzen A."/>
            <person name="Malagnac F."/>
            <person name="Mello A."/>
            <person name="Molinier V."/>
            <person name="Miyauchi S."/>
            <person name="Poulain J."/>
            <person name="Riccioni C."/>
            <person name="Rubini A."/>
            <person name="Sitrit Y."/>
            <person name="Splivallo R."/>
            <person name="Traeger S."/>
            <person name="Wang M."/>
            <person name="Zifcakova L."/>
            <person name="Wipf D."/>
            <person name="Zambonelli A."/>
            <person name="Paolocci F."/>
            <person name="Nowrousian M."/>
            <person name="Ottonello S."/>
            <person name="Baldrian P."/>
            <person name="Spatafora J.W."/>
            <person name="Henrissat B."/>
            <person name="Nagy L.G."/>
            <person name="Aury J.M."/>
            <person name="Wincker P."/>
            <person name="Grigoriev I.V."/>
            <person name="Bonfante P."/>
            <person name="Martin F.M."/>
        </authorList>
    </citation>
    <scope>NUCLEOTIDE SEQUENCE [LARGE SCALE GENOMIC DNA]</scope>
    <source>
        <strain evidence="1 2">120613-1</strain>
    </source>
</reference>
<sequence length="154" mass="17184">MTTLPHTWHLSLDSHSLVDATLLSASTWESEVFLMKGLDEELGNETKENNDLYGNVVPLVKPIKGTSVMSNGQFVLSSDKVVRRLTTLPYTQHLQVSLGCHSLVEVTLSLSRQPELSYGEERCLSYHLSGRKSCEMMKNPRGAESWIVGCPITY</sequence>
<keyword evidence="2" id="KW-1185">Reference proteome</keyword>
<protein>
    <submittedName>
        <fullName evidence="1">Uncharacterized protein</fullName>
    </submittedName>
</protein>
<dbReference type="Proteomes" id="UP000276215">
    <property type="component" value="Unassembled WGS sequence"/>
</dbReference>